<comment type="caution">
    <text evidence="5">The sequence shown here is derived from an EMBL/GenBank/DDBJ whole genome shotgun (WGS) entry which is preliminary data.</text>
</comment>
<dbReference type="PANTHER" id="PTHR43085:SF15">
    <property type="entry name" value="2-DEHYDRO-3-DEOXYGLUCONOKINASE"/>
    <property type="match status" value="1"/>
</dbReference>
<gene>
    <name evidence="5" type="ORF">RT723_12295</name>
</gene>
<dbReference type="Pfam" id="PF00294">
    <property type="entry name" value="PfkB"/>
    <property type="match status" value="1"/>
</dbReference>
<dbReference type="Proteomes" id="UP001257914">
    <property type="component" value="Unassembled WGS sequence"/>
</dbReference>
<dbReference type="PROSITE" id="PS00584">
    <property type="entry name" value="PFKB_KINASES_2"/>
    <property type="match status" value="1"/>
</dbReference>
<evidence type="ECO:0000256" key="1">
    <source>
        <dbReference type="ARBA" id="ARBA00010688"/>
    </source>
</evidence>
<evidence type="ECO:0000313" key="6">
    <source>
        <dbReference type="Proteomes" id="UP001257914"/>
    </source>
</evidence>
<dbReference type="InterPro" id="IPR011611">
    <property type="entry name" value="PfkB_dom"/>
</dbReference>
<feature type="domain" description="Carbohydrate kinase PfkB" evidence="4">
    <location>
        <begin position="2"/>
        <end position="293"/>
    </location>
</feature>
<evidence type="ECO:0000313" key="5">
    <source>
        <dbReference type="EMBL" id="MDU0113763.1"/>
    </source>
</evidence>
<dbReference type="Gene3D" id="3.40.1190.20">
    <property type="match status" value="1"/>
</dbReference>
<keyword evidence="6" id="KW-1185">Reference proteome</keyword>
<dbReference type="PANTHER" id="PTHR43085">
    <property type="entry name" value="HEXOKINASE FAMILY MEMBER"/>
    <property type="match status" value="1"/>
</dbReference>
<protein>
    <submittedName>
        <fullName evidence="5">Sugar kinase</fullName>
    </submittedName>
</protein>
<name>A0ABU3R270_9GAMM</name>
<dbReference type="RefSeq" id="WP_315947367.1">
    <property type="nucleotide sequence ID" value="NZ_JAWCUA010000010.1"/>
</dbReference>
<dbReference type="EMBL" id="JAWCUA010000010">
    <property type="protein sequence ID" value="MDU0113763.1"/>
    <property type="molecule type" value="Genomic_DNA"/>
</dbReference>
<accession>A0ABU3R270</accession>
<evidence type="ECO:0000256" key="2">
    <source>
        <dbReference type="ARBA" id="ARBA00022679"/>
    </source>
</evidence>
<dbReference type="InterPro" id="IPR002173">
    <property type="entry name" value="Carboh/pur_kinase_PfkB_CS"/>
</dbReference>
<dbReference type="GO" id="GO:0016301">
    <property type="term" value="F:kinase activity"/>
    <property type="evidence" value="ECO:0007669"/>
    <property type="project" value="UniProtKB-KW"/>
</dbReference>
<dbReference type="InterPro" id="IPR029056">
    <property type="entry name" value="Ribokinase-like"/>
</dbReference>
<organism evidence="5 6">
    <name type="scientific">Psychrosphaera aquimarina</name>
    <dbReference type="NCBI Taxonomy" id="2044854"/>
    <lineage>
        <taxon>Bacteria</taxon>
        <taxon>Pseudomonadati</taxon>
        <taxon>Pseudomonadota</taxon>
        <taxon>Gammaproteobacteria</taxon>
        <taxon>Alteromonadales</taxon>
        <taxon>Pseudoalteromonadaceae</taxon>
        <taxon>Psychrosphaera</taxon>
    </lineage>
</organism>
<dbReference type="SUPFAM" id="SSF53613">
    <property type="entry name" value="Ribokinase-like"/>
    <property type="match status" value="1"/>
</dbReference>
<sequence>MKVAIIGECMLELSADSEKRYTMSYGGDTLNTAIYYSRLGGKAEYFTALGDDIYSNTMLEQWQAEGVGISYVRTIANQMPGLYIINNDQNGERYFHYWRQHAPARQLISQFPDVLHQLHTFDLIFLSGITLSLYNQSDLQQLFSCLQHFRAKGGIVVFDNNYRLRNWKSLDDAQAVFKTMMAQTDIALISFDDEVSMYGEHTPDECLVKWINAGVREVVIKNGESGCLLYVNELTSTISLPSVVKPVDTTAAGDSFNGAYLAAKLKGKTPQQCVNDAQICASVVIMHKGAIIDKSIDLTGANNV</sequence>
<dbReference type="InterPro" id="IPR050306">
    <property type="entry name" value="PfkB_Carbo_kinase"/>
</dbReference>
<proteinExistence type="inferred from homology"/>
<dbReference type="CDD" id="cd01166">
    <property type="entry name" value="KdgK"/>
    <property type="match status" value="1"/>
</dbReference>
<keyword evidence="2" id="KW-0808">Transferase</keyword>
<reference evidence="5 6" key="1">
    <citation type="submission" date="2023-10" db="EMBL/GenBank/DDBJ databases">
        <title>Psychrosphaera aquimaarina strain SW33 isolated from seawater.</title>
        <authorList>
            <person name="Bayburt H."/>
            <person name="Kim J.M."/>
            <person name="Choi B.J."/>
            <person name="Jeon C.O."/>
        </authorList>
    </citation>
    <scope>NUCLEOTIDE SEQUENCE [LARGE SCALE GENOMIC DNA]</scope>
    <source>
        <strain evidence="5 6">KCTC 52743</strain>
    </source>
</reference>
<keyword evidence="3 5" id="KW-0418">Kinase</keyword>
<evidence type="ECO:0000256" key="3">
    <source>
        <dbReference type="ARBA" id="ARBA00022777"/>
    </source>
</evidence>
<evidence type="ECO:0000259" key="4">
    <source>
        <dbReference type="Pfam" id="PF00294"/>
    </source>
</evidence>
<comment type="similarity">
    <text evidence="1">Belongs to the carbohydrate kinase PfkB family.</text>
</comment>